<dbReference type="InterPro" id="IPR051465">
    <property type="entry name" value="Cell_Envelope_Struct_Comp"/>
</dbReference>
<comment type="similarity">
    <text evidence="1 2">Belongs to the OprB family.</text>
</comment>
<evidence type="ECO:0000313" key="4">
    <source>
        <dbReference type="EMBL" id="MFE4106198.1"/>
    </source>
</evidence>
<sequence>MFDHKYLLLGLSTALVSVALGGDRSWAAEAAADFSANANASLAAESVEFELLASEGAEPVVQVAQTTSVTELSDVQPGDWAYQALRTLIEEYRCLRGYPDNTFRGNQTISRYEFAASLTACLDAIVAIAPEHGSVVNRLEREFEPELIARVETLEARVDDLESNQFSDNTRLFGQVIFGVQGRSSNEADFFPVDGVRDVEDPGDSVNLITNAQLSLLTQLNPRTLLLTGLQVGQGRTAPSLTNNVRLGYEGDTDNIFTLSDLTVRHLISDNFALIIGAEGVNPVNVFRGANRIESAGSGPLSAFAQRNPIISIGGGRGGLGFDWQIANRLSLQGVYTSSGPSDPQGGLFGGDNSDTTFGVQFAASPTDNLDIALHYLNSYSTVGNLRTNVGDTQLTAGDPLQTNAIGATASWQISPNLTLGGWGGYTRSESPDEPGDVETTNWMVFLNFPDLFGEGHLGGIYLGQPPRISSSTLRQGQNIPDLLAGGFGDPGDQPGTTTHLEVFYRYQLTDNISITPGIITIFEPANTPDSETITIGAVRTTLRF</sequence>
<protein>
    <submittedName>
        <fullName evidence="4">Iron uptake porin</fullName>
    </submittedName>
</protein>
<dbReference type="Proteomes" id="UP001600165">
    <property type="component" value="Unassembled WGS sequence"/>
</dbReference>
<dbReference type="RefSeq" id="WP_377963718.1">
    <property type="nucleotide sequence ID" value="NZ_JBHZOL010000055.1"/>
</dbReference>
<dbReference type="InterPro" id="IPR047684">
    <property type="entry name" value="Por_som-like"/>
</dbReference>
<dbReference type="Pfam" id="PF04966">
    <property type="entry name" value="OprB"/>
    <property type="match status" value="1"/>
</dbReference>
<proteinExistence type="inferred from homology"/>
<keyword evidence="5" id="KW-1185">Reference proteome</keyword>
<dbReference type="Pfam" id="PF00395">
    <property type="entry name" value="SLH"/>
    <property type="match status" value="1"/>
</dbReference>
<dbReference type="InterPro" id="IPR038673">
    <property type="entry name" value="OprB_sf"/>
</dbReference>
<evidence type="ECO:0000313" key="5">
    <source>
        <dbReference type="Proteomes" id="UP001600165"/>
    </source>
</evidence>
<comment type="caution">
    <text evidence="4">The sequence shown here is derived from an EMBL/GenBank/DDBJ whole genome shotgun (WGS) entry which is preliminary data.</text>
</comment>
<dbReference type="EMBL" id="JBHZOL010000055">
    <property type="protein sequence ID" value="MFE4106198.1"/>
    <property type="molecule type" value="Genomic_DNA"/>
</dbReference>
<dbReference type="PROSITE" id="PS51272">
    <property type="entry name" value="SLH"/>
    <property type="match status" value="1"/>
</dbReference>
<name>A0ABW6IDF4_9CYAN</name>
<dbReference type="InterPro" id="IPR007049">
    <property type="entry name" value="Carb-sel_porin_OprB"/>
</dbReference>
<dbReference type="Gene3D" id="2.40.160.180">
    <property type="entry name" value="Carbohydrate-selective porin OprB"/>
    <property type="match status" value="1"/>
</dbReference>
<dbReference type="InterPro" id="IPR001119">
    <property type="entry name" value="SLH_dom"/>
</dbReference>
<accession>A0ABW6IDF4</accession>
<dbReference type="PANTHER" id="PTHR43308">
    <property type="entry name" value="OUTER MEMBRANE PROTEIN ALPHA-RELATED"/>
    <property type="match status" value="1"/>
</dbReference>
<evidence type="ECO:0000256" key="1">
    <source>
        <dbReference type="ARBA" id="ARBA00008769"/>
    </source>
</evidence>
<feature type="domain" description="SLH" evidence="3">
    <location>
        <begin position="68"/>
        <end position="132"/>
    </location>
</feature>
<organism evidence="4 5">
    <name type="scientific">Almyronema epifaneia S1</name>
    <dbReference type="NCBI Taxonomy" id="2991925"/>
    <lineage>
        <taxon>Bacteria</taxon>
        <taxon>Bacillati</taxon>
        <taxon>Cyanobacteriota</taxon>
        <taxon>Cyanophyceae</taxon>
        <taxon>Nodosilineales</taxon>
        <taxon>Nodosilineaceae</taxon>
        <taxon>Almyronema</taxon>
        <taxon>Almyronema epifaneia</taxon>
    </lineage>
</organism>
<evidence type="ECO:0000256" key="2">
    <source>
        <dbReference type="RuleBase" id="RU363072"/>
    </source>
</evidence>
<dbReference type="SUPFAM" id="SSF56935">
    <property type="entry name" value="Porins"/>
    <property type="match status" value="1"/>
</dbReference>
<dbReference type="PANTHER" id="PTHR43308:SF1">
    <property type="entry name" value="OUTER MEMBRANE PROTEIN ALPHA"/>
    <property type="match status" value="1"/>
</dbReference>
<gene>
    <name evidence="4" type="ORF">ACFVKH_07920</name>
</gene>
<reference evidence="4 5" key="1">
    <citation type="submission" date="2024-10" db="EMBL/GenBank/DDBJ databases">
        <authorList>
            <person name="Ratan Roy A."/>
            <person name="Morales Sandoval P.H."/>
            <person name="De Los Santos Villalobos S."/>
            <person name="Chakraborty S."/>
            <person name="Mukherjee J."/>
        </authorList>
    </citation>
    <scope>NUCLEOTIDE SEQUENCE [LARGE SCALE GENOMIC DNA]</scope>
    <source>
        <strain evidence="4 5">S1</strain>
    </source>
</reference>
<dbReference type="NCBIfam" id="NF033921">
    <property type="entry name" value="por_somb"/>
    <property type="match status" value="1"/>
</dbReference>
<evidence type="ECO:0000259" key="3">
    <source>
        <dbReference type="PROSITE" id="PS51272"/>
    </source>
</evidence>